<evidence type="ECO:0000313" key="3">
    <source>
        <dbReference type="Proteomes" id="UP000055060"/>
    </source>
</evidence>
<dbReference type="EMBL" id="DF967973">
    <property type="protein sequence ID" value="GAP16023.1"/>
    <property type="molecule type" value="Genomic_DNA"/>
</dbReference>
<dbReference type="Proteomes" id="UP000055060">
    <property type="component" value="Unassembled WGS sequence"/>
</dbReference>
<reference evidence="2" key="1">
    <citation type="submission" date="2015-07" db="EMBL/GenBank/DDBJ databases">
        <title>Draft Genome Sequences of Anaerolinea thermolimosa IMO-1, Bellilinea caldifistulae GOMI-1, Leptolinea tardivitalis YMTK-2, Levilinea saccharolytica KIBI-1,Longilinea arvoryzae KOME-1, Previously Described as Members of the Anaerolineaceae (Chloroflexi).</title>
        <authorList>
            <person name="Sekiguchi Y."/>
            <person name="Ohashi A."/>
            <person name="Matsuura N."/>
            <person name="Tourlousse M.D."/>
        </authorList>
    </citation>
    <scope>NUCLEOTIDE SEQUENCE [LARGE SCALE GENOMIC DNA]</scope>
    <source>
        <strain evidence="2">KOME-1</strain>
    </source>
</reference>
<gene>
    <name evidence="2" type="ORF">LARV_03818</name>
</gene>
<feature type="transmembrane region" description="Helical" evidence="1">
    <location>
        <begin position="6"/>
        <end position="22"/>
    </location>
</feature>
<accession>A0A0K8MXN6</accession>
<keyword evidence="1" id="KW-0472">Membrane</keyword>
<protein>
    <submittedName>
        <fullName evidence="2">Uncharacterized protein</fullName>
    </submittedName>
</protein>
<keyword evidence="1" id="KW-1133">Transmembrane helix</keyword>
<evidence type="ECO:0000256" key="1">
    <source>
        <dbReference type="SAM" id="Phobius"/>
    </source>
</evidence>
<dbReference type="AlphaFoldDB" id="A0A0K8MXN6"/>
<evidence type="ECO:0000313" key="2">
    <source>
        <dbReference type="EMBL" id="GAP16023.1"/>
    </source>
</evidence>
<name>A0A0K8MXN6_9CHLR</name>
<keyword evidence="1" id="KW-0812">Transmembrane</keyword>
<proteinExistence type="predicted"/>
<keyword evidence="3" id="KW-1185">Reference proteome</keyword>
<sequence length="53" mass="5947">MPDLLILVLVLGPFLLVLYNFHQLRRSQKEIVALLHETNRLLAGKDHPADAGS</sequence>
<organism evidence="2">
    <name type="scientific">Longilinea arvoryzae</name>
    <dbReference type="NCBI Taxonomy" id="360412"/>
    <lineage>
        <taxon>Bacteria</taxon>
        <taxon>Bacillati</taxon>
        <taxon>Chloroflexota</taxon>
        <taxon>Anaerolineae</taxon>
        <taxon>Anaerolineales</taxon>
        <taxon>Anaerolineaceae</taxon>
        <taxon>Longilinea</taxon>
    </lineage>
</organism>
<dbReference type="RefSeq" id="WP_172797946.1">
    <property type="nucleotide sequence ID" value="NZ_DF967973.1"/>
</dbReference>